<proteinExistence type="predicted"/>
<dbReference type="EMBL" id="JANJYJ010000008">
    <property type="protein sequence ID" value="KAK3195900.1"/>
    <property type="molecule type" value="Genomic_DNA"/>
</dbReference>
<gene>
    <name evidence="1" type="ORF">Dsin_027210</name>
</gene>
<evidence type="ECO:0000313" key="2">
    <source>
        <dbReference type="Proteomes" id="UP001281410"/>
    </source>
</evidence>
<comment type="caution">
    <text evidence="1">The sequence shown here is derived from an EMBL/GenBank/DDBJ whole genome shotgun (WGS) entry which is preliminary data.</text>
</comment>
<dbReference type="AlphaFoldDB" id="A0AAE0DYK2"/>
<evidence type="ECO:0000313" key="1">
    <source>
        <dbReference type="EMBL" id="KAK3195900.1"/>
    </source>
</evidence>
<protein>
    <submittedName>
        <fullName evidence="1">Uncharacterized protein</fullName>
    </submittedName>
</protein>
<dbReference type="Proteomes" id="UP001281410">
    <property type="component" value="Unassembled WGS sequence"/>
</dbReference>
<reference evidence="1" key="1">
    <citation type="journal article" date="2023" name="Plant J.">
        <title>Genome sequences and population genomics provide insights into the demographic history, inbreeding, and mutation load of two 'living fossil' tree species of Dipteronia.</title>
        <authorList>
            <person name="Feng Y."/>
            <person name="Comes H.P."/>
            <person name="Chen J."/>
            <person name="Zhu S."/>
            <person name="Lu R."/>
            <person name="Zhang X."/>
            <person name="Li P."/>
            <person name="Qiu J."/>
            <person name="Olsen K.M."/>
            <person name="Qiu Y."/>
        </authorList>
    </citation>
    <scope>NUCLEOTIDE SEQUENCE</scope>
    <source>
        <strain evidence="1">NBL</strain>
    </source>
</reference>
<organism evidence="1 2">
    <name type="scientific">Dipteronia sinensis</name>
    <dbReference type="NCBI Taxonomy" id="43782"/>
    <lineage>
        <taxon>Eukaryota</taxon>
        <taxon>Viridiplantae</taxon>
        <taxon>Streptophyta</taxon>
        <taxon>Embryophyta</taxon>
        <taxon>Tracheophyta</taxon>
        <taxon>Spermatophyta</taxon>
        <taxon>Magnoliopsida</taxon>
        <taxon>eudicotyledons</taxon>
        <taxon>Gunneridae</taxon>
        <taxon>Pentapetalae</taxon>
        <taxon>rosids</taxon>
        <taxon>malvids</taxon>
        <taxon>Sapindales</taxon>
        <taxon>Sapindaceae</taxon>
        <taxon>Hippocastanoideae</taxon>
        <taxon>Acereae</taxon>
        <taxon>Dipteronia</taxon>
    </lineage>
</organism>
<accession>A0AAE0DYK2</accession>
<name>A0AAE0DYK2_9ROSI</name>
<sequence length="125" mass="14986">MKLEFGVYIMVASEERQHHLLMFQKSWQRDHRSKTMAGLEVWFLQKLWDRPLSLVSYEIVFYCKCIHLNYVKMKSTVWKGSISFLGFYNESFKYINLSIFESLSPRFQLPKFGNCLILFFLAKHA</sequence>
<keyword evidence="2" id="KW-1185">Reference proteome</keyword>